<dbReference type="GO" id="GO:2000406">
    <property type="term" value="P:positive regulation of T cell migration"/>
    <property type="evidence" value="ECO:0007669"/>
    <property type="project" value="TreeGrafter"/>
</dbReference>
<feature type="domain" description="TNFR-Cys" evidence="2">
    <location>
        <begin position="29"/>
        <end position="71"/>
    </location>
</feature>
<feature type="disulfide bond" evidence="1">
    <location>
        <begin position="30"/>
        <end position="45"/>
    </location>
</feature>
<dbReference type="GO" id="GO:0002720">
    <property type="term" value="P:positive regulation of cytokine production involved in immune response"/>
    <property type="evidence" value="ECO:0007669"/>
    <property type="project" value="TreeGrafter"/>
</dbReference>
<comment type="caution">
    <text evidence="1">Lacks conserved residue(s) required for the propagation of feature annotation.</text>
</comment>
<evidence type="ECO:0000259" key="2">
    <source>
        <dbReference type="PROSITE" id="PS50050"/>
    </source>
</evidence>
<dbReference type="FunFam" id="2.10.50.10:FF:000065">
    <property type="entry name" value="TNF receptor superfamily member 14"/>
    <property type="match status" value="1"/>
</dbReference>
<dbReference type="Proteomes" id="UP000579812">
    <property type="component" value="Unassembled WGS sequence"/>
</dbReference>
<evidence type="ECO:0000256" key="1">
    <source>
        <dbReference type="PROSITE-ProRule" id="PRU00206"/>
    </source>
</evidence>
<keyword evidence="1" id="KW-1015">Disulfide bond</keyword>
<name>A0A7J6CSR6_9TELE</name>
<dbReference type="Pfam" id="PF00020">
    <property type="entry name" value="TNFR_c6"/>
    <property type="match status" value="2"/>
</dbReference>
<dbReference type="PANTHER" id="PTHR46838:SF1">
    <property type="entry name" value="TUMOR NECROSIS FACTOR RECEPTOR SUPERFAMILY MEMBER 14"/>
    <property type="match status" value="1"/>
</dbReference>
<dbReference type="EMBL" id="JAAMOB010000008">
    <property type="protein sequence ID" value="KAF4110044.1"/>
    <property type="molecule type" value="Genomic_DNA"/>
</dbReference>
<reference evidence="3 4" key="1">
    <citation type="submission" date="2020-04" db="EMBL/GenBank/DDBJ databases">
        <title>Chromosome-level genome assembly of a cyprinid fish Onychostoma macrolepis by integration of Nanopore Sequencing, Bionano and Hi-C technology.</title>
        <authorList>
            <person name="Wang D."/>
        </authorList>
    </citation>
    <scope>NUCLEOTIDE SEQUENCE [LARGE SCALE GENOMIC DNA]</scope>
    <source>
        <strain evidence="3">SWU-2019</strain>
        <tissue evidence="3">Muscle</tissue>
    </source>
</reference>
<dbReference type="GO" id="GO:0009897">
    <property type="term" value="C:external side of plasma membrane"/>
    <property type="evidence" value="ECO:0007669"/>
    <property type="project" value="TreeGrafter"/>
</dbReference>
<dbReference type="GO" id="GO:0046642">
    <property type="term" value="P:negative regulation of alpha-beta T cell proliferation"/>
    <property type="evidence" value="ECO:0007669"/>
    <property type="project" value="TreeGrafter"/>
</dbReference>
<dbReference type="SMART" id="SM00208">
    <property type="entry name" value="TNFR"/>
    <property type="match status" value="3"/>
</dbReference>
<gene>
    <name evidence="3" type="ORF">G5714_009296</name>
</gene>
<feature type="repeat" description="TNFR-Cys" evidence="1">
    <location>
        <begin position="29"/>
        <end position="71"/>
    </location>
</feature>
<dbReference type="PROSITE" id="PS00652">
    <property type="entry name" value="TNFR_NGFR_1"/>
    <property type="match status" value="1"/>
</dbReference>
<accession>A0A7J6CSR6</accession>
<comment type="caution">
    <text evidence="3">The sequence shown here is derived from an EMBL/GenBank/DDBJ whole genome shotgun (WGS) entry which is preliminary data.</text>
</comment>
<keyword evidence="4" id="KW-1185">Reference proteome</keyword>
<dbReference type="FunFam" id="2.10.50.10:FF:000007">
    <property type="entry name" value="TNF receptor superfamily member 14"/>
    <property type="match status" value="1"/>
</dbReference>
<sequence>MNGLCCSMCAPGNRVYWHCFEDASTTCAPCPASTYTDEPNRLTTCLPCTVCEENQTLGVKKACTQSSNTVCGPLKGFYCINQNQKGSCRLALKHSTCSPGQYISETGTEFSDTVCDDCPTGSYSDGTLCKLHTKCESLGKTTVKAGTETSAECSNGDVIQ</sequence>
<dbReference type="PANTHER" id="PTHR46838">
    <property type="entry name" value="TUMOR NECROSIS FACTOR RECEPTOR SUPERFAMILY MEMBER 14"/>
    <property type="match status" value="1"/>
</dbReference>
<dbReference type="AlphaFoldDB" id="A0A7J6CSR6"/>
<dbReference type="GO" id="GO:0050830">
    <property type="term" value="P:defense response to Gram-positive bacterium"/>
    <property type="evidence" value="ECO:0007669"/>
    <property type="project" value="TreeGrafter"/>
</dbReference>
<dbReference type="InterPro" id="IPR001368">
    <property type="entry name" value="TNFR/NGFR_Cys_rich_reg"/>
</dbReference>
<dbReference type="PROSITE" id="PS50050">
    <property type="entry name" value="TNFR_NGFR_2"/>
    <property type="match status" value="1"/>
</dbReference>
<dbReference type="GO" id="GO:0050829">
    <property type="term" value="P:defense response to Gram-negative bacterium"/>
    <property type="evidence" value="ECO:0007669"/>
    <property type="project" value="TreeGrafter"/>
</dbReference>
<dbReference type="SUPFAM" id="SSF57586">
    <property type="entry name" value="TNF receptor-like"/>
    <property type="match status" value="3"/>
</dbReference>
<evidence type="ECO:0000313" key="4">
    <source>
        <dbReference type="Proteomes" id="UP000579812"/>
    </source>
</evidence>
<proteinExistence type="predicted"/>
<protein>
    <recommendedName>
        <fullName evidence="2">TNFR-Cys domain-containing protein</fullName>
    </recommendedName>
</protein>
<evidence type="ECO:0000313" key="3">
    <source>
        <dbReference type="EMBL" id="KAF4110044.1"/>
    </source>
</evidence>
<dbReference type="Gene3D" id="2.10.50.10">
    <property type="entry name" value="Tumor Necrosis Factor Receptor, subunit A, domain 2"/>
    <property type="match status" value="3"/>
</dbReference>
<organism evidence="3 4">
    <name type="scientific">Onychostoma macrolepis</name>
    <dbReference type="NCBI Taxonomy" id="369639"/>
    <lineage>
        <taxon>Eukaryota</taxon>
        <taxon>Metazoa</taxon>
        <taxon>Chordata</taxon>
        <taxon>Craniata</taxon>
        <taxon>Vertebrata</taxon>
        <taxon>Euteleostomi</taxon>
        <taxon>Actinopterygii</taxon>
        <taxon>Neopterygii</taxon>
        <taxon>Teleostei</taxon>
        <taxon>Ostariophysi</taxon>
        <taxon>Cypriniformes</taxon>
        <taxon>Cyprinidae</taxon>
        <taxon>Acrossocheilinae</taxon>
        <taxon>Onychostoma</taxon>
    </lineage>
</organism>